<dbReference type="GO" id="GO:0140078">
    <property type="term" value="F:class I DNA-(apurinic or apyrimidinic site) endonuclease activity"/>
    <property type="evidence" value="ECO:0007669"/>
    <property type="project" value="UniProtKB-EC"/>
</dbReference>
<keyword evidence="3" id="KW-0560">Oxidoreductase</keyword>
<keyword evidence="8" id="KW-1185">Reference proteome</keyword>
<evidence type="ECO:0000313" key="8">
    <source>
        <dbReference type="Proteomes" id="UP001163046"/>
    </source>
</evidence>
<keyword evidence="1 5" id="KW-0479">Metal-binding</keyword>
<keyword evidence="7" id="KW-0456">Lyase</keyword>
<dbReference type="GO" id="GO:0035516">
    <property type="term" value="F:broad specificity oxidative DNA demethylase activity"/>
    <property type="evidence" value="ECO:0007669"/>
    <property type="project" value="TreeGrafter"/>
</dbReference>
<dbReference type="GO" id="GO:0005634">
    <property type="term" value="C:nucleus"/>
    <property type="evidence" value="ECO:0007669"/>
    <property type="project" value="TreeGrafter"/>
</dbReference>
<dbReference type="GO" id="GO:0035515">
    <property type="term" value="F:oxidative RNA demethylase activity"/>
    <property type="evidence" value="ECO:0007669"/>
    <property type="project" value="TreeGrafter"/>
</dbReference>
<dbReference type="Proteomes" id="UP001163046">
    <property type="component" value="Unassembled WGS sequence"/>
</dbReference>
<dbReference type="PANTHER" id="PTHR16557">
    <property type="entry name" value="ALKYLATED DNA REPAIR PROTEIN ALKB-RELATED"/>
    <property type="match status" value="1"/>
</dbReference>
<dbReference type="InterPro" id="IPR037151">
    <property type="entry name" value="AlkB-like_sf"/>
</dbReference>
<dbReference type="OrthoDB" id="6614653at2759"/>
<feature type="domain" description="Alpha-ketoglutarate-dependent dioxygenase AlkB-like" evidence="6">
    <location>
        <begin position="50"/>
        <end position="253"/>
    </location>
</feature>
<protein>
    <submittedName>
        <fullName evidence="7">Nucleic acid dioxygenase alkbh1</fullName>
        <ecNumber evidence="7">4.2.99.18</ecNumber>
    </submittedName>
</protein>
<dbReference type="GO" id="GO:0008198">
    <property type="term" value="F:ferrous iron binding"/>
    <property type="evidence" value="ECO:0007669"/>
    <property type="project" value="TreeGrafter"/>
</dbReference>
<dbReference type="EC" id="4.2.99.18" evidence="7"/>
<gene>
    <name evidence="7" type="primary">ALKBH1_1</name>
    <name evidence="7" type="ORF">OS493_007508</name>
</gene>
<feature type="binding site" evidence="5">
    <location>
        <position position="243"/>
    </location>
    <ligand>
        <name>Fe cation</name>
        <dbReference type="ChEBI" id="CHEBI:24875"/>
        <note>catalytic</note>
    </ligand>
</feature>
<evidence type="ECO:0000313" key="7">
    <source>
        <dbReference type="EMBL" id="KAJ7374404.1"/>
    </source>
</evidence>
<dbReference type="InterPro" id="IPR004574">
    <property type="entry name" value="Alkb"/>
</dbReference>
<evidence type="ECO:0000256" key="3">
    <source>
        <dbReference type="ARBA" id="ARBA00023002"/>
    </source>
</evidence>
<dbReference type="PANTHER" id="PTHR16557:SF2">
    <property type="entry name" value="NUCLEIC ACID DIOXYGENASE ALKBH1"/>
    <property type="match status" value="1"/>
</dbReference>
<dbReference type="InterPro" id="IPR027450">
    <property type="entry name" value="AlkB-like"/>
</dbReference>
<keyword evidence="4 5" id="KW-0408">Iron</keyword>
<dbReference type="GO" id="GO:0035513">
    <property type="term" value="P:oxidative RNA demethylation"/>
    <property type="evidence" value="ECO:0007669"/>
    <property type="project" value="TreeGrafter"/>
</dbReference>
<dbReference type="AlphaFoldDB" id="A0A9W9Z4V4"/>
<reference evidence="7" key="1">
    <citation type="submission" date="2023-01" db="EMBL/GenBank/DDBJ databases">
        <title>Genome assembly of the deep-sea coral Lophelia pertusa.</title>
        <authorList>
            <person name="Herrera S."/>
            <person name="Cordes E."/>
        </authorList>
    </citation>
    <scope>NUCLEOTIDE SEQUENCE</scope>
    <source>
        <strain evidence="7">USNM1676648</strain>
        <tissue evidence="7">Polyp</tissue>
    </source>
</reference>
<sequence>MDSFKREFKRYKQRQPPPDLSEVIDFTQPEAVPFKKWNGVFYGIHGHPGFVFIVNPFNPGAQWQWVEKCIKDYPCQPNICNLDAHVDRTGTDTIWNQSMSDESSCLEKSLLYKLRWVTLGYHYDWDSKTYSKTRHTEFPPDLGKLIEFIATALQFPRLTAISLILSALKPEAAIINYYHLDSTLSGHTDHSELDLTAPLFSLSFGQSAIFLLGGKTREQAPLAMYLRSGDIMIMAVNSRLAYHAVPRILAPPKHASEAALPACLLRGEVDTKGDCIEK</sequence>
<feature type="binding site" evidence="5">
    <location>
        <position position="187"/>
    </location>
    <ligand>
        <name>Fe cation</name>
        <dbReference type="ChEBI" id="CHEBI:24875"/>
        <note>catalytic</note>
    </ligand>
</feature>
<dbReference type="GO" id="GO:0005737">
    <property type="term" value="C:cytoplasm"/>
    <property type="evidence" value="ECO:0007669"/>
    <property type="project" value="TreeGrafter"/>
</dbReference>
<dbReference type="Gene3D" id="2.60.120.590">
    <property type="entry name" value="Alpha-ketoglutarate-dependent dioxygenase AlkB-like"/>
    <property type="match status" value="1"/>
</dbReference>
<organism evidence="7 8">
    <name type="scientific">Desmophyllum pertusum</name>
    <dbReference type="NCBI Taxonomy" id="174260"/>
    <lineage>
        <taxon>Eukaryota</taxon>
        <taxon>Metazoa</taxon>
        <taxon>Cnidaria</taxon>
        <taxon>Anthozoa</taxon>
        <taxon>Hexacorallia</taxon>
        <taxon>Scleractinia</taxon>
        <taxon>Caryophylliina</taxon>
        <taxon>Caryophylliidae</taxon>
        <taxon>Desmophyllum</taxon>
    </lineage>
</organism>
<feature type="binding site" evidence="5">
    <location>
        <position position="189"/>
    </location>
    <ligand>
        <name>Fe cation</name>
        <dbReference type="ChEBI" id="CHEBI:24875"/>
        <note>catalytic</note>
    </ligand>
</feature>
<keyword evidence="2 7" id="KW-0223">Dioxygenase</keyword>
<dbReference type="EMBL" id="MU826828">
    <property type="protein sequence ID" value="KAJ7374404.1"/>
    <property type="molecule type" value="Genomic_DNA"/>
</dbReference>
<evidence type="ECO:0000256" key="5">
    <source>
        <dbReference type="PIRSR" id="PIRSR604574-2"/>
    </source>
</evidence>
<accession>A0A9W9Z4V4</accession>
<comment type="cofactor">
    <cofactor evidence="5">
        <name>Fe(2+)</name>
        <dbReference type="ChEBI" id="CHEBI:29033"/>
    </cofactor>
    <text evidence="5">Binds 1 Fe(2+) ion per subunit.</text>
</comment>
<proteinExistence type="predicted"/>
<name>A0A9W9Z4V4_9CNID</name>
<evidence type="ECO:0000256" key="4">
    <source>
        <dbReference type="ARBA" id="ARBA00023004"/>
    </source>
</evidence>
<dbReference type="SUPFAM" id="SSF51197">
    <property type="entry name" value="Clavaminate synthase-like"/>
    <property type="match status" value="1"/>
</dbReference>
<comment type="caution">
    <text evidence="7">The sequence shown here is derived from an EMBL/GenBank/DDBJ whole genome shotgun (WGS) entry which is preliminary data.</text>
</comment>
<dbReference type="Pfam" id="PF13532">
    <property type="entry name" value="2OG-FeII_Oxy_2"/>
    <property type="match status" value="1"/>
</dbReference>
<evidence type="ECO:0000256" key="2">
    <source>
        <dbReference type="ARBA" id="ARBA00022964"/>
    </source>
</evidence>
<evidence type="ECO:0000256" key="1">
    <source>
        <dbReference type="ARBA" id="ARBA00022723"/>
    </source>
</evidence>
<evidence type="ECO:0000259" key="6">
    <source>
        <dbReference type="Pfam" id="PF13532"/>
    </source>
</evidence>